<dbReference type="EMBL" id="CP043506">
    <property type="protein sequence ID" value="QEO17814.1"/>
    <property type="molecule type" value="Genomic_DNA"/>
</dbReference>
<sequence>MDVTAIAEKEIVDLHVLLQAWFRGEGEADPQPILNHMTQGYCMVGAAGRPILRDTFAAALPKLHGSRPGLVMEIKDVVVRATGAEGHLVTYKEVQTQDGSSNERWSAVLFQPGDNAQPLLWHYLQETFLAA</sequence>
<name>A0A5C1YNE7_9PROT</name>
<protein>
    <recommendedName>
        <fullName evidence="3">DUF4440 domain-containing protein</fullName>
    </recommendedName>
</protein>
<dbReference type="KEGG" id="acek:FLP30_08800"/>
<dbReference type="RefSeq" id="WP_149279490.1">
    <property type="nucleotide sequence ID" value="NZ_CP043506.1"/>
</dbReference>
<dbReference type="Gene3D" id="3.10.450.50">
    <property type="match status" value="1"/>
</dbReference>
<dbReference type="OrthoDB" id="8420905at2"/>
<dbReference type="PIRSF" id="PIRSF029394">
    <property type="entry name" value="UCP029394"/>
    <property type="match status" value="1"/>
</dbReference>
<dbReference type="SUPFAM" id="SSF54427">
    <property type="entry name" value="NTF2-like"/>
    <property type="match status" value="1"/>
</dbReference>
<evidence type="ECO:0000313" key="2">
    <source>
        <dbReference type="Proteomes" id="UP000324536"/>
    </source>
</evidence>
<evidence type="ECO:0000313" key="1">
    <source>
        <dbReference type="EMBL" id="QEO17814.1"/>
    </source>
</evidence>
<gene>
    <name evidence="1" type="ORF">FLP30_08800</name>
</gene>
<dbReference type="Proteomes" id="UP000324536">
    <property type="component" value="Chromosome"/>
</dbReference>
<dbReference type="InterPro" id="IPR016918">
    <property type="entry name" value="UCP029394"/>
</dbReference>
<organism evidence="1 2">
    <name type="scientific">Acetobacter vaccinii</name>
    <dbReference type="NCBI Taxonomy" id="2592655"/>
    <lineage>
        <taxon>Bacteria</taxon>
        <taxon>Pseudomonadati</taxon>
        <taxon>Pseudomonadota</taxon>
        <taxon>Alphaproteobacteria</taxon>
        <taxon>Acetobacterales</taxon>
        <taxon>Acetobacteraceae</taxon>
        <taxon>Acetobacter</taxon>
    </lineage>
</organism>
<dbReference type="InterPro" id="IPR032710">
    <property type="entry name" value="NTF2-like_dom_sf"/>
</dbReference>
<accession>A0A5C1YNE7</accession>
<reference evidence="1 2" key="1">
    <citation type="submission" date="2019-09" db="EMBL/GenBank/DDBJ databases">
        <title>Genome sequencing of strain KACC 21233.</title>
        <authorList>
            <person name="Heo J."/>
            <person name="Kim S.-J."/>
            <person name="Kim J.-S."/>
            <person name="Hong S.-B."/>
            <person name="Kwon S.-W."/>
        </authorList>
    </citation>
    <scope>NUCLEOTIDE SEQUENCE [LARGE SCALE GENOMIC DNA]</scope>
    <source>
        <strain evidence="1 2">KACC 21233</strain>
    </source>
</reference>
<dbReference type="AlphaFoldDB" id="A0A5C1YNE7"/>
<keyword evidence="2" id="KW-1185">Reference proteome</keyword>
<evidence type="ECO:0008006" key="3">
    <source>
        <dbReference type="Google" id="ProtNLM"/>
    </source>
</evidence>
<proteinExistence type="predicted"/>